<dbReference type="OMA" id="MDSMEFL"/>
<dbReference type="SMART" id="SM00324">
    <property type="entry name" value="RhoGAP"/>
    <property type="match status" value="1"/>
</dbReference>
<feature type="domain" description="Rho-GAP" evidence="1">
    <location>
        <begin position="50"/>
        <end position="237"/>
    </location>
</feature>
<dbReference type="PROSITE" id="PS50238">
    <property type="entry name" value="RHOGAP"/>
    <property type="match status" value="1"/>
</dbReference>
<proteinExistence type="predicted"/>
<dbReference type="PANTHER" id="PTHR15670:SF4">
    <property type="entry name" value="RHO GTPASE-ACTIVATING PROTEIN 11A"/>
    <property type="match status" value="1"/>
</dbReference>
<dbReference type="InterPro" id="IPR008936">
    <property type="entry name" value="Rho_GTPase_activation_prot"/>
</dbReference>
<dbReference type="AlphaFoldDB" id="A0A672FN02"/>
<dbReference type="Ensembl" id="ENSSFAT00005006421.1">
    <property type="protein sequence ID" value="ENSSFAP00005006100.1"/>
    <property type="gene ID" value="ENSSFAG00005003742.1"/>
</dbReference>
<protein>
    <recommendedName>
        <fullName evidence="1">Rho-GAP domain-containing protein</fullName>
    </recommendedName>
</protein>
<evidence type="ECO:0000313" key="3">
    <source>
        <dbReference type="Proteomes" id="UP000472267"/>
    </source>
</evidence>
<organism evidence="2 3">
    <name type="scientific">Salarias fasciatus</name>
    <name type="common">Jewelled blenny</name>
    <name type="synonym">Blennius fasciatus</name>
    <dbReference type="NCBI Taxonomy" id="181472"/>
    <lineage>
        <taxon>Eukaryota</taxon>
        <taxon>Metazoa</taxon>
        <taxon>Chordata</taxon>
        <taxon>Craniata</taxon>
        <taxon>Vertebrata</taxon>
        <taxon>Euteleostomi</taxon>
        <taxon>Actinopterygii</taxon>
        <taxon>Neopterygii</taxon>
        <taxon>Teleostei</taxon>
        <taxon>Neoteleostei</taxon>
        <taxon>Acanthomorphata</taxon>
        <taxon>Ovalentaria</taxon>
        <taxon>Blenniimorphae</taxon>
        <taxon>Blenniiformes</taxon>
        <taxon>Blennioidei</taxon>
        <taxon>Blenniidae</taxon>
        <taxon>Salariinae</taxon>
        <taxon>Salarias</taxon>
    </lineage>
</organism>
<reference evidence="2" key="1">
    <citation type="submission" date="2019-06" db="EMBL/GenBank/DDBJ databases">
        <authorList>
            <consortium name="Wellcome Sanger Institute Data Sharing"/>
        </authorList>
    </citation>
    <scope>NUCLEOTIDE SEQUENCE [LARGE SCALE GENOMIC DNA]</scope>
</reference>
<dbReference type="InterPro" id="IPR042869">
    <property type="entry name" value="ARHGAP11A/B"/>
</dbReference>
<dbReference type="PANTHER" id="PTHR15670">
    <property type="entry name" value="RHO GTPASE ACTIVATING PROTEIN 11A"/>
    <property type="match status" value="1"/>
</dbReference>
<dbReference type="Proteomes" id="UP000472267">
    <property type="component" value="Chromosome 15"/>
</dbReference>
<dbReference type="Gene3D" id="1.10.555.10">
    <property type="entry name" value="Rho GTPase activation protein"/>
    <property type="match status" value="1"/>
</dbReference>
<dbReference type="GO" id="GO:0005096">
    <property type="term" value="F:GTPase activator activity"/>
    <property type="evidence" value="ECO:0007669"/>
    <property type="project" value="TreeGrafter"/>
</dbReference>
<accession>A0A672FN02</accession>
<keyword evidence="3" id="KW-1185">Reference proteome</keyword>
<reference evidence="2" key="3">
    <citation type="submission" date="2025-09" db="UniProtKB">
        <authorList>
            <consortium name="Ensembl"/>
        </authorList>
    </citation>
    <scope>IDENTIFICATION</scope>
</reference>
<dbReference type="InParanoid" id="A0A672FN02"/>
<name>A0A672FN02_SALFA</name>
<dbReference type="Pfam" id="PF00620">
    <property type="entry name" value="RhoGAP"/>
    <property type="match status" value="1"/>
</dbReference>
<evidence type="ECO:0000259" key="1">
    <source>
        <dbReference type="PROSITE" id="PS50238"/>
    </source>
</evidence>
<dbReference type="InterPro" id="IPR000198">
    <property type="entry name" value="RhoGAP_dom"/>
</dbReference>
<sequence>TASEHLQKLQLLWEKNVIRFHLELLYGISVKNVEKKSDWKLMGGTKVFGVPLEKAPRSYIPEFGLVPCFLVDACSFLLERAGTVGLFRKSGSLPRIKALRDKLNGGEGCLATALPYDVATVVKQFCRELPQPLFPTELHASLLEAQALPGLQDRTSALQLLSCLLPARNASCLCYLFDFLNKVSQRSAENLMTSSNLATIFAPCLLPPPNETEMSETRLELRVLILRTFIDNPCLFGQ</sequence>
<evidence type="ECO:0000313" key="2">
    <source>
        <dbReference type="Ensembl" id="ENSSFAP00005006100.1"/>
    </source>
</evidence>
<dbReference type="GO" id="GO:0007165">
    <property type="term" value="P:signal transduction"/>
    <property type="evidence" value="ECO:0007669"/>
    <property type="project" value="InterPro"/>
</dbReference>
<reference evidence="2" key="2">
    <citation type="submission" date="2025-08" db="UniProtKB">
        <authorList>
            <consortium name="Ensembl"/>
        </authorList>
    </citation>
    <scope>IDENTIFICATION</scope>
</reference>
<dbReference type="SUPFAM" id="SSF48350">
    <property type="entry name" value="GTPase activation domain, GAP"/>
    <property type="match status" value="1"/>
</dbReference>